<dbReference type="AlphaFoldDB" id="A0A4Y8D4Z3"/>
<gene>
    <name evidence="2" type="ORF">BOTCAL_0116g00110</name>
</gene>
<dbReference type="EMBL" id="PHWZ01000116">
    <property type="protein sequence ID" value="TEY69463.1"/>
    <property type="molecule type" value="Genomic_DNA"/>
</dbReference>
<evidence type="ECO:0000313" key="3">
    <source>
        <dbReference type="Proteomes" id="UP000297299"/>
    </source>
</evidence>
<sequence length="149" mass="17225">MKDKNISYEKSQEFGSKSDDYIVAIEVDGEFDWIVDCSQEDTSSRKFKCFLVKRHQNLMSSMVGIDGFDPNATVWEIWRKAEEVLSNSQAHMRFYIYWSMDKHHIKQTNSKAKESTEQLNLQNENSDSINPQPVISSGNAQNNNFSSSR</sequence>
<protein>
    <submittedName>
        <fullName evidence="2">Uncharacterized protein</fullName>
    </submittedName>
</protein>
<proteinExistence type="predicted"/>
<keyword evidence="3" id="KW-1185">Reference proteome</keyword>
<feature type="region of interest" description="Disordered" evidence="1">
    <location>
        <begin position="108"/>
        <end position="149"/>
    </location>
</feature>
<name>A0A4Y8D4Z3_9HELO</name>
<accession>A0A4Y8D4Z3</accession>
<reference evidence="2 3" key="1">
    <citation type="submission" date="2017-11" db="EMBL/GenBank/DDBJ databases">
        <title>Comparative genomics of Botrytis spp.</title>
        <authorList>
            <person name="Valero-Jimenez C.A."/>
            <person name="Tapia P."/>
            <person name="Veloso J."/>
            <person name="Silva-Moreno E."/>
            <person name="Staats M."/>
            <person name="Valdes J.H."/>
            <person name="Van Kan J.A.L."/>
        </authorList>
    </citation>
    <scope>NUCLEOTIDE SEQUENCE [LARGE SCALE GENOMIC DNA]</scope>
    <source>
        <strain evidence="2 3">MUCL2830</strain>
    </source>
</reference>
<evidence type="ECO:0000256" key="1">
    <source>
        <dbReference type="SAM" id="MobiDB-lite"/>
    </source>
</evidence>
<organism evidence="2 3">
    <name type="scientific">Botryotinia calthae</name>
    <dbReference type="NCBI Taxonomy" id="38488"/>
    <lineage>
        <taxon>Eukaryota</taxon>
        <taxon>Fungi</taxon>
        <taxon>Dikarya</taxon>
        <taxon>Ascomycota</taxon>
        <taxon>Pezizomycotina</taxon>
        <taxon>Leotiomycetes</taxon>
        <taxon>Helotiales</taxon>
        <taxon>Sclerotiniaceae</taxon>
        <taxon>Botryotinia</taxon>
    </lineage>
</organism>
<dbReference type="Proteomes" id="UP000297299">
    <property type="component" value="Unassembled WGS sequence"/>
</dbReference>
<feature type="compositionally biased region" description="Polar residues" evidence="1">
    <location>
        <begin position="117"/>
        <end position="149"/>
    </location>
</feature>
<comment type="caution">
    <text evidence="2">The sequence shown here is derived from an EMBL/GenBank/DDBJ whole genome shotgun (WGS) entry which is preliminary data.</text>
</comment>
<evidence type="ECO:0000313" key="2">
    <source>
        <dbReference type="EMBL" id="TEY69463.1"/>
    </source>
</evidence>